<dbReference type="AlphaFoldDB" id="X1W1T4"/>
<feature type="non-terminal residue" evidence="2">
    <location>
        <position position="1"/>
    </location>
</feature>
<comment type="caution">
    <text evidence="2">The sequence shown here is derived from an EMBL/GenBank/DDBJ whole genome shotgun (WGS) entry which is preliminary data.</text>
</comment>
<feature type="non-terminal residue" evidence="2">
    <location>
        <position position="202"/>
    </location>
</feature>
<organism evidence="2">
    <name type="scientific">marine sediment metagenome</name>
    <dbReference type="NCBI Taxonomy" id="412755"/>
    <lineage>
        <taxon>unclassified sequences</taxon>
        <taxon>metagenomes</taxon>
        <taxon>ecological metagenomes</taxon>
    </lineage>
</organism>
<feature type="coiled-coil region" evidence="1">
    <location>
        <begin position="6"/>
        <end position="99"/>
    </location>
</feature>
<feature type="coiled-coil region" evidence="1">
    <location>
        <begin position="123"/>
        <end position="175"/>
    </location>
</feature>
<name>X1W1T4_9ZZZZ</name>
<sequence length="202" mass="23465">QLARLTETLLKKLDNLSSELRALIDERAVEERRLLAERRTALQEKLISRTQAEADAVLVQAQEQVKALRQLNPRLNVREEAYKAQRAELESKLAGLNSEISRRSRGLGFIIHFVSIAGLDRQRHRIIGQLEALARNLREVREEWQTQQQEFRTEQEALQGQWRELSLRVAELQRELAYLDDDAQREALAVKRAVRGVLDNRK</sequence>
<evidence type="ECO:0000256" key="1">
    <source>
        <dbReference type="SAM" id="Coils"/>
    </source>
</evidence>
<keyword evidence="1" id="KW-0175">Coiled coil</keyword>
<reference evidence="2" key="1">
    <citation type="journal article" date="2014" name="Front. Microbiol.">
        <title>High frequency of phylogenetically diverse reductive dehalogenase-homologous genes in deep subseafloor sedimentary metagenomes.</title>
        <authorList>
            <person name="Kawai M."/>
            <person name="Futagami T."/>
            <person name="Toyoda A."/>
            <person name="Takaki Y."/>
            <person name="Nishi S."/>
            <person name="Hori S."/>
            <person name="Arai W."/>
            <person name="Tsubouchi T."/>
            <person name="Morono Y."/>
            <person name="Uchiyama I."/>
            <person name="Ito T."/>
            <person name="Fujiyama A."/>
            <person name="Inagaki F."/>
            <person name="Takami H."/>
        </authorList>
    </citation>
    <scope>NUCLEOTIDE SEQUENCE</scope>
    <source>
        <strain evidence="2">Expedition CK06-06</strain>
    </source>
</reference>
<evidence type="ECO:0000313" key="2">
    <source>
        <dbReference type="EMBL" id="GAJ22510.1"/>
    </source>
</evidence>
<protein>
    <submittedName>
        <fullName evidence="2">Uncharacterized protein</fullName>
    </submittedName>
</protein>
<accession>X1W1T4</accession>
<proteinExistence type="predicted"/>
<dbReference type="EMBL" id="BARW01037071">
    <property type="protein sequence ID" value="GAJ22510.1"/>
    <property type="molecule type" value="Genomic_DNA"/>
</dbReference>
<gene>
    <name evidence="2" type="ORF">S12H4_57347</name>
</gene>